<dbReference type="HOGENOM" id="CLU_575843_0_0_11"/>
<protein>
    <recommendedName>
        <fullName evidence="6">HTH luxR-type domain-containing protein</fullName>
    </recommendedName>
</protein>
<dbReference type="PANTHER" id="PTHR44688:SF16">
    <property type="entry name" value="DNA-BINDING TRANSCRIPTIONAL ACTIVATOR DEVR_DOSR"/>
    <property type="match status" value="1"/>
</dbReference>
<feature type="transmembrane region" description="Helical" evidence="5">
    <location>
        <begin position="303"/>
        <end position="322"/>
    </location>
</feature>
<evidence type="ECO:0000313" key="7">
    <source>
        <dbReference type="EMBL" id="AJC11426.1"/>
    </source>
</evidence>
<dbReference type="InterPro" id="IPR000792">
    <property type="entry name" value="Tscrpt_reg_LuxR_C"/>
</dbReference>
<dbReference type="PROSITE" id="PS50043">
    <property type="entry name" value="HTH_LUXR_2"/>
    <property type="match status" value="1"/>
</dbReference>
<feature type="domain" description="HTH luxR-type" evidence="6">
    <location>
        <begin position="415"/>
        <end position="480"/>
    </location>
</feature>
<feature type="transmembrane region" description="Helical" evidence="5">
    <location>
        <begin position="98"/>
        <end position="118"/>
    </location>
</feature>
<keyword evidence="5" id="KW-0812">Transmembrane</keyword>
<keyword evidence="2" id="KW-0238">DNA-binding</keyword>
<gene>
    <name evidence="7" type="ORF">JI75_00610</name>
</gene>
<feature type="transmembrane region" description="Helical" evidence="5">
    <location>
        <begin position="7"/>
        <end position="28"/>
    </location>
</feature>
<dbReference type="SMART" id="SM00421">
    <property type="entry name" value="HTH_LUXR"/>
    <property type="match status" value="1"/>
</dbReference>
<evidence type="ECO:0000313" key="8">
    <source>
        <dbReference type="Proteomes" id="UP000031121"/>
    </source>
</evidence>
<dbReference type="KEGG" id="cbac:JI75_00610"/>
<feature type="transmembrane region" description="Helical" evidence="5">
    <location>
        <begin position="361"/>
        <end position="381"/>
    </location>
</feature>
<feature type="transmembrane region" description="Helical" evidence="5">
    <location>
        <begin position="334"/>
        <end position="355"/>
    </location>
</feature>
<dbReference type="InterPro" id="IPR036388">
    <property type="entry name" value="WH-like_DNA-bd_sf"/>
</dbReference>
<feature type="transmembrane region" description="Helical" evidence="5">
    <location>
        <begin position="40"/>
        <end position="61"/>
    </location>
</feature>
<evidence type="ECO:0000256" key="5">
    <source>
        <dbReference type="SAM" id="Phobius"/>
    </source>
</evidence>
<sequence length="480" mass="52061">MRALLPATQVFGFCFYWAWVYLSFNASASVNPVLSTHLNLVYVHLASMIAGVAFYAVIIGFSRRLRVLFERRVQLVAAGALMAAGTACYAFGDRAPLPLMLVGAVVSGVASVWLVIFWGRLFSTLSARNIVFATAVSFGFAHAIYYAALLMPEVATGAITTVLPVLAAALCPEPEKIHRYLGGSQSDEGDSPDGAPSEGAEGPRFSLVPFSRLPWRVALGLAAVMFVYGGARVYVASFDQSGFFGFERTAGLTIAVVAAFVVWGALFQGENASLGAAYKMTLPLLGSALLMVAIFGYEYVALIAPLMTGIQVVIEILSWVLLADIARTTRTPAFLVFAIGRLAVQGGMFAGQLSAWLLVDMVAPFAVAGIFALMLVTGFMFDSQDTLLVFEAPSKVEREQAERRMGRSMGDHLEDMAETYGLTQREKEIFLLWVTGHGSKYIQESLVISPSTVKTHVRHIYEKCGVHSRAEIMRLLEIRS</sequence>
<reference evidence="7 8" key="2">
    <citation type="journal article" date="2015" name="Genome Announc.">
        <title>Complete Genome Sequence of Coriobacteriaceae Strain 68-1-3, a Novel Mucus-Degrading Isolate from the Swine Intestinal Tract.</title>
        <authorList>
            <person name="Looft T."/>
            <person name="Bayles D.O."/>
            <person name="Alt D.P."/>
            <person name="Stanton T.B."/>
        </authorList>
    </citation>
    <scope>NUCLEOTIDE SEQUENCE [LARGE SCALE GENOMIC DNA]</scope>
    <source>
        <strain evidence="7 8">68-1-3</strain>
    </source>
</reference>
<dbReference type="EMBL" id="CP009302">
    <property type="protein sequence ID" value="AJC11426.1"/>
    <property type="molecule type" value="Genomic_DNA"/>
</dbReference>
<evidence type="ECO:0000256" key="2">
    <source>
        <dbReference type="ARBA" id="ARBA00023125"/>
    </source>
</evidence>
<feature type="transmembrane region" description="Helical" evidence="5">
    <location>
        <begin position="130"/>
        <end position="148"/>
    </location>
</feature>
<dbReference type="AlphaFoldDB" id="A0A0A8B1R2"/>
<feature type="transmembrane region" description="Helical" evidence="5">
    <location>
        <begin position="213"/>
        <end position="231"/>
    </location>
</feature>
<accession>A0A0A8B1R2</accession>
<dbReference type="Proteomes" id="UP000031121">
    <property type="component" value="Chromosome"/>
</dbReference>
<dbReference type="Gene3D" id="1.10.10.10">
    <property type="entry name" value="Winged helix-like DNA-binding domain superfamily/Winged helix DNA-binding domain"/>
    <property type="match status" value="1"/>
</dbReference>
<feature type="transmembrane region" description="Helical" evidence="5">
    <location>
        <begin position="154"/>
        <end position="171"/>
    </location>
</feature>
<evidence type="ECO:0000256" key="4">
    <source>
        <dbReference type="SAM" id="MobiDB-lite"/>
    </source>
</evidence>
<keyword evidence="3" id="KW-0804">Transcription</keyword>
<feature type="transmembrane region" description="Helical" evidence="5">
    <location>
        <begin position="280"/>
        <end position="297"/>
    </location>
</feature>
<dbReference type="GO" id="GO:0006355">
    <property type="term" value="P:regulation of DNA-templated transcription"/>
    <property type="evidence" value="ECO:0007669"/>
    <property type="project" value="InterPro"/>
</dbReference>
<dbReference type="PANTHER" id="PTHR44688">
    <property type="entry name" value="DNA-BINDING TRANSCRIPTIONAL ACTIVATOR DEVR_DOSR"/>
    <property type="match status" value="1"/>
</dbReference>
<dbReference type="CDD" id="cd06170">
    <property type="entry name" value="LuxR_C_like"/>
    <property type="match status" value="1"/>
</dbReference>
<dbReference type="GO" id="GO:0003677">
    <property type="term" value="F:DNA binding"/>
    <property type="evidence" value="ECO:0007669"/>
    <property type="project" value="UniProtKB-KW"/>
</dbReference>
<organism evidence="7 8">
    <name type="scientific">Berryella intestinalis</name>
    <dbReference type="NCBI Taxonomy" id="1531429"/>
    <lineage>
        <taxon>Bacteria</taxon>
        <taxon>Bacillati</taxon>
        <taxon>Actinomycetota</taxon>
        <taxon>Coriobacteriia</taxon>
        <taxon>Eggerthellales</taxon>
        <taxon>Eggerthellaceae</taxon>
        <taxon>Berryella</taxon>
    </lineage>
</organism>
<dbReference type="PRINTS" id="PR00038">
    <property type="entry name" value="HTHLUXR"/>
</dbReference>
<keyword evidence="5" id="KW-0472">Membrane</keyword>
<feature type="transmembrane region" description="Helical" evidence="5">
    <location>
        <begin position="73"/>
        <end position="92"/>
    </location>
</feature>
<reference evidence="8" key="1">
    <citation type="submission" date="2014-08" db="EMBL/GenBank/DDBJ databases">
        <title>Coriobacteriaceae sp. complete genome.</title>
        <authorList>
            <person name="Looft T."/>
            <person name="Bayles D.O."/>
            <person name="Stanton T.B."/>
        </authorList>
    </citation>
    <scope>NUCLEOTIDE SEQUENCE [LARGE SCALE GENOMIC DNA]</scope>
    <source>
        <strain evidence="8">68-1-3</strain>
    </source>
</reference>
<keyword evidence="5" id="KW-1133">Transmembrane helix</keyword>
<evidence type="ECO:0000259" key="6">
    <source>
        <dbReference type="PROSITE" id="PS50043"/>
    </source>
</evidence>
<keyword evidence="8" id="KW-1185">Reference proteome</keyword>
<name>A0A0A8B1R2_9ACTN</name>
<dbReference type="STRING" id="1531429.JI75_00610"/>
<dbReference type="Pfam" id="PF00196">
    <property type="entry name" value="GerE"/>
    <property type="match status" value="1"/>
</dbReference>
<evidence type="ECO:0000256" key="1">
    <source>
        <dbReference type="ARBA" id="ARBA00023015"/>
    </source>
</evidence>
<feature type="transmembrane region" description="Helical" evidence="5">
    <location>
        <begin position="251"/>
        <end position="268"/>
    </location>
</feature>
<evidence type="ECO:0000256" key="3">
    <source>
        <dbReference type="ARBA" id="ARBA00023163"/>
    </source>
</evidence>
<dbReference type="InterPro" id="IPR016032">
    <property type="entry name" value="Sig_transdc_resp-reg_C-effctor"/>
</dbReference>
<proteinExistence type="predicted"/>
<keyword evidence="1" id="KW-0805">Transcription regulation</keyword>
<feature type="region of interest" description="Disordered" evidence="4">
    <location>
        <begin position="181"/>
        <end position="200"/>
    </location>
</feature>
<dbReference type="SUPFAM" id="SSF46894">
    <property type="entry name" value="C-terminal effector domain of the bipartite response regulators"/>
    <property type="match status" value="1"/>
</dbReference>